<dbReference type="Gene3D" id="1.10.238.10">
    <property type="entry name" value="EF-hand"/>
    <property type="match status" value="1"/>
</dbReference>
<feature type="region of interest" description="Disordered" evidence="1">
    <location>
        <begin position="369"/>
        <end position="460"/>
    </location>
</feature>
<feature type="compositionally biased region" description="Polar residues" evidence="1">
    <location>
        <begin position="235"/>
        <end position="246"/>
    </location>
</feature>
<dbReference type="Pfam" id="PF12763">
    <property type="entry name" value="EH"/>
    <property type="match status" value="1"/>
</dbReference>
<keyword evidence="4" id="KW-1185">Reference proteome</keyword>
<dbReference type="GO" id="GO:0005886">
    <property type="term" value="C:plasma membrane"/>
    <property type="evidence" value="ECO:0007669"/>
    <property type="project" value="TreeGrafter"/>
</dbReference>
<sequence length="758" mass="84810">MFGNSGLSSKPSRKARPQPPSAASSLAAQAAVATFNKSNGKNESLKKNPKPPSQPSMPVAISNSPKKKKGSDMSPSSTVSSSPVAYPIPIKSYSRPRIIHKGSSYDMTKHSPPILDSNGFINDEYETESDSNRLSMAAIAAAAIAAKKISAITASDDSSRQTTQTKHKPNVLNTRFLQPPSNDSSRSLKPPLSPVSSVSNNSNINFSPGGLTKSKSISLNHYHSSESLKHHHNTQFDNELRSSSAGPTCDKRSLMTKASNSNKKLQEDLKNNKSFISLSDNYSSSDLDNPEAKIIKVRSMSPPTFYVRKNDTQDSFHASPCYSSTNNHSQLSLSQLSVPKLKLDTQLKRASTDAVTFSAHEFLTPPNKLRSSFQLDTSSSSNNNMLNIPRSSHSELSDASSIVSNGYQQKTTSQRSLNNTDSGQPSMRSYEPVDNYDVQSKNTYRNSNHYPEKDEDEEEACLSDLEGVELDNRVLPQYPSSVGYHDYSASQKKSRLTIRKKGKKMLRDLGLKSGGDHKSHKSEVSYYNINTDMSRPQYYHNQQDDEQQLLEDDEQQKQKQHSKIRGAQKPVEFKTTMREKSHNQQKFNADKPWKHHNDSLVVTEAEKKRYEGVWVANRGLYMNLMRKPINDTSTIKDMSVQDQNEAVILNSNLINAIQAPSHTQELNHPSQLVHGYVVRSLWRRSNLSYDILSQIWSLVDLRKDGTLNRDEFLVGMWLVDQCLYGRKLPKALDDSVWSSVQRLVVQVVIKPRKGKLLK</sequence>
<feature type="domain" description="EH" evidence="2">
    <location>
        <begin position="679"/>
        <end position="743"/>
    </location>
</feature>
<evidence type="ECO:0000259" key="2">
    <source>
        <dbReference type="PROSITE" id="PS50031"/>
    </source>
</evidence>
<protein>
    <submittedName>
        <fullName evidence="3">Irs4 protein</fullName>
    </submittedName>
</protein>
<feature type="compositionally biased region" description="Low complexity" evidence="1">
    <location>
        <begin position="21"/>
        <end position="31"/>
    </location>
</feature>
<evidence type="ECO:0000313" key="4">
    <source>
        <dbReference type="Proteomes" id="UP001360560"/>
    </source>
</evidence>
<accession>A0AAV5QS73</accession>
<comment type="caution">
    <text evidence="3">The sequence shown here is derived from an EMBL/GenBank/DDBJ whole genome shotgun (WGS) entry which is preliminary data.</text>
</comment>
<dbReference type="SMART" id="SM00027">
    <property type="entry name" value="EH"/>
    <property type="match status" value="1"/>
</dbReference>
<feature type="region of interest" description="Disordered" evidence="1">
    <location>
        <begin position="228"/>
        <end position="266"/>
    </location>
</feature>
<feature type="compositionally biased region" description="Polar residues" evidence="1">
    <location>
        <begin position="437"/>
        <end position="449"/>
    </location>
</feature>
<dbReference type="CDD" id="cd00052">
    <property type="entry name" value="EH"/>
    <property type="match status" value="1"/>
</dbReference>
<dbReference type="GeneID" id="90075120"/>
<feature type="compositionally biased region" description="Polar residues" evidence="1">
    <location>
        <begin position="171"/>
        <end position="183"/>
    </location>
</feature>
<feature type="region of interest" description="Disordered" evidence="1">
    <location>
        <begin position="1"/>
        <end position="90"/>
    </location>
</feature>
<gene>
    <name evidence="3" type="ORF">DASC09_044700</name>
</gene>
<name>A0AAV5QS73_9ASCO</name>
<dbReference type="PROSITE" id="PS50031">
    <property type="entry name" value="EH"/>
    <property type="match status" value="1"/>
</dbReference>
<feature type="region of interest" description="Disordered" evidence="1">
    <location>
        <begin position="546"/>
        <end position="592"/>
    </location>
</feature>
<evidence type="ECO:0000256" key="1">
    <source>
        <dbReference type="SAM" id="MobiDB-lite"/>
    </source>
</evidence>
<feature type="compositionally biased region" description="Low complexity" evidence="1">
    <location>
        <begin position="74"/>
        <end position="84"/>
    </location>
</feature>
<feature type="compositionally biased region" description="Low complexity" evidence="1">
    <location>
        <begin position="184"/>
        <end position="208"/>
    </location>
</feature>
<dbReference type="SUPFAM" id="SSF47473">
    <property type="entry name" value="EF-hand"/>
    <property type="match status" value="1"/>
</dbReference>
<dbReference type="InterPro" id="IPR000261">
    <property type="entry name" value="EH_dom"/>
</dbReference>
<organism evidence="3 4">
    <name type="scientific">Saccharomycopsis crataegensis</name>
    <dbReference type="NCBI Taxonomy" id="43959"/>
    <lineage>
        <taxon>Eukaryota</taxon>
        <taxon>Fungi</taxon>
        <taxon>Dikarya</taxon>
        <taxon>Ascomycota</taxon>
        <taxon>Saccharomycotina</taxon>
        <taxon>Saccharomycetes</taxon>
        <taxon>Saccharomycopsidaceae</taxon>
        <taxon>Saccharomycopsis</taxon>
    </lineage>
</organism>
<feature type="compositionally biased region" description="Polar residues" evidence="1">
    <location>
        <begin position="369"/>
        <end position="391"/>
    </location>
</feature>
<feature type="region of interest" description="Disordered" evidence="1">
    <location>
        <begin position="154"/>
        <end position="209"/>
    </location>
</feature>
<dbReference type="PANTHER" id="PTHR11216:SF174">
    <property type="entry name" value="GH06923P"/>
    <property type="match status" value="1"/>
</dbReference>
<dbReference type="AlphaFoldDB" id="A0AAV5QS73"/>
<evidence type="ECO:0000313" key="3">
    <source>
        <dbReference type="EMBL" id="GMM37145.1"/>
    </source>
</evidence>
<dbReference type="EMBL" id="BTFZ01000011">
    <property type="protein sequence ID" value="GMM37145.1"/>
    <property type="molecule type" value="Genomic_DNA"/>
</dbReference>
<dbReference type="InterPro" id="IPR011992">
    <property type="entry name" value="EF-hand-dom_pair"/>
</dbReference>
<dbReference type="PANTHER" id="PTHR11216">
    <property type="entry name" value="EH DOMAIN"/>
    <property type="match status" value="1"/>
</dbReference>
<dbReference type="Proteomes" id="UP001360560">
    <property type="component" value="Unassembled WGS sequence"/>
</dbReference>
<proteinExistence type="predicted"/>
<reference evidence="3 4" key="1">
    <citation type="journal article" date="2023" name="Elife">
        <title>Identification of key yeast species and microbe-microbe interactions impacting larval growth of Drosophila in the wild.</title>
        <authorList>
            <person name="Mure A."/>
            <person name="Sugiura Y."/>
            <person name="Maeda R."/>
            <person name="Honda K."/>
            <person name="Sakurai N."/>
            <person name="Takahashi Y."/>
            <person name="Watada M."/>
            <person name="Katoh T."/>
            <person name="Gotoh A."/>
            <person name="Gotoh Y."/>
            <person name="Taniguchi I."/>
            <person name="Nakamura K."/>
            <person name="Hayashi T."/>
            <person name="Katayama T."/>
            <person name="Uemura T."/>
            <person name="Hattori Y."/>
        </authorList>
    </citation>
    <scope>NUCLEOTIDE SEQUENCE [LARGE SCALE GENOMIC DNA]</scope>
    <source>
        <strain evidence="3 4">SC-9</strain>
    </source>
</reference>
<dbReference type="GO" id="GO:0006897">
    <property type="term" value="P:endocytosis"/>
    <property type="evidence" value="ECO:0007669"/>
    <property type="project" value="UniProtKB-ARBA"/>
</dbReference>
<feature type="compositionally biased region" description="Polar residues" evidence="1">
    <location>
        <begin position="397"/>
        <end position="427"/>
    </location>
</feature>
<dbReference type="RefSeq" id="XP_064854141.1">
    <property type="nucleotide sequence ID" value="XM_064998069.1"/>
</dbReference>
<dbReference type="GO" id="GO:0005737">
    <property type="term" value="C:cytoplasm"/>
    <property type="evidence" value="ECO:0007669"/>
    <property type="project" value="TreeGrafter"/>
</dbReference>
<feature type="compositionally biased region" description="Basic and acidic residues" evidence="1">
    <location>
        <begin position="571"/>
        <end position="592"/>
    </location>
</feature>